<evidence type="ECO:0000313" key="3">
    <source>
        <dbReference type="EMBL" id="QKQ46901.1"/>
    </source>
</evidence>
<dbReference type="InterPro" id="IPR029045">
    <property type="entry name" value="ClpP/crotonase-like_dom_sf"/>
</dbReference>
<name>A0A6N0JID4_ACHDE</name>
<dbReference type="RefSeq" id="WP_174716145.1">
    <property type="nucleotide sequence ID" value="NZ_CP054569.1"/>
</dbReference>
<evidence type="ECO:0000313" key="4">
    <source>
        <dbReference type="Proteomes" id="UP000509782"/>
    </source>
</evidence>
<keyword evidence="3" id="KW-0413">Isomerase</keyword>
<dbReference type="EMBL" id="CP054569">
    <property type="protein sequence ID" value="QKQ46901.1"/>
    <property type="molecule type" value="Genomic_DNA"/>
</dbReference>
<dbReference type="AlphaFoldDB" id="A0A6N0JID4"/>
<dbReference type="GO" id="GO:0006635">
    <property type="term" value="P:fatty acid beta-oxidation"/>
    <property type="evidence" value="ECO:0007669"/>
    <property type="project" value="TreeGrafter"/>
</dbReference>
<dbReference type="SUPFAM" id="SSF52096">
    <property type="entry name" value="ClpP/crotonase"/>
    <property type="match status" value="1"/>
</dbReference>
<evidence type="ECO:0000256" key="2">
    <source>
        <dbReference type="RuleBase" id="RU003707"/>
    </source>
</evidence>
<dbReference type="CDD" id="cd06558">
    <property type="entry name" value="crotonase-like"/>
    <property type="match status" value="1"/>
</dbReference>
<sequence>MKHLRYEVRDRIAEIHLCHAPVNALDVDMLDELIAALNRANADPDVRAVLLASDLPGRFCAGLDMKKLLQSAPARIHELLTKLYVKLYDAQFELTKPSISVVSGAVRGGGMTVAVSSDMIVAADTATFGYPEIDVGVLPAIHYVHLPGIVGKHRAFDLLFTGRTFSAQDAHAMGLVTRLAPAAELLEHARGLARSLADKPPQVLALGRRAFVYSNDNEYRRRVATAVEVFCNAGATPQAREGLSAFVEKRAPDWSGASAER</sequence>
<dbReference type="PROSITE" id="PS00166">
    <property type="entry name" value="ENOYL_COA_HYDRATASE"/>
    <property type="match status" value="1"/>
</dbReference>
<dbReference type="Gene3D" id="3.90.226.10">
    <property type="entry name" value="2-enoyl-CoA Hydratase, Chain A, domain 1"/>
    <property type="match status" value="1"/>
</dbReference>
<protein>
    <submittedName>
        <fullName evidence="3">Enoyl-CoA hydratase/isomerase family protein</fullName>
    </submittedName>
</protein>
<dbReference type="Pfam" id="PF00378">
    <property type="entry name" value="ECH_1"/>
    <property type="match status" value="1"/>
</dbReference>
<accession>A0A6N0JID4</accession>
<reference evidence="3 4" key="1">
    <citation type="submission" date="2020-05" db="EMBL/GenBank/DDBJ databases">
        <title>FDA dAtabase for Regulatory Grade micrObial Sequences (FDA-ARGOS): Supporting development and validation of Infectious Disease Dx tests.</title>
        <authorList>
            <person name="Sproer C."/>
            <person name="Gronow S."/>
            <person name="Severitt S."/>
            <person name="Schroder I."/>
            <person name="Tallon L."/>
            <person name="Sadzewicz L."/>
            <person name="Zhao X."/>
            <person name="Vavikolanu K."/>
            <person name="Mehta A."/>
            <person name="Aluvathingal J."/>
            <person name="Nadendla S."/>
            <person name="Myers T."/>
            <person name="Yan Y."/>
            <person name="Sichtig H."/>
        </authorList>
    </citation>
    <scope>NUCLEOTIDE SEQUENCE [LARGE SCALE GENOMIC DNA]</scope>
    <source>
        <strain evidence="3 4">FDAARGOS_787</strain>
    </source>
</reference>
<gene>
    <name evidence="3" type="ORF">FOC81_09425</name>
</gene>
<comment type="similarity">
    <text evidence="1 2">Belongs to the enoyl-CoA hydratase/isomerase family.</text>
</comment>
<dbReference type="InterPro" id="IPR001753">
    <property type="entry name" value="Enoyl-CoA_hydra/iso"/>
</dbReference>
<dbReference type="InterPro" id="IPR018376">
    <property type="entry name" value="Enoyl-CoA_hyd/isom_CS"/>
</dbReference>
<dbReference type="PANTHER" id="PTHR11941:SF54">
    <property type="entry name" value="ENOYL-COA HYDRATASE, MITOCHONDRIAL"/>
    <property type="match status" value="1"/>
</dbReference>
<organism evidence="3 4">
    <name type="scientific">Achromobacter denitrificans</name>
    <name type="common">Alcaligenes denitrificans</name>
    <dbReference type="NCBI Taxonomy" id="32002"/>
    <lineage>
        <taxon>Bacteria</taxon>
        <taxon>Pseudomonadati</taxon>
        <taxon>Pseudomonadota</taxon>
        <taxon>Betaproteobacteria</taxon>
        <taxon>Burkholderiales</taxon>
        <taxon>Alcaligenaceae</taxon>
        <taxon>Achromobacter</taxon>
    </lineage>
</organism>
<dbReference type="Proteomes" id="UP000509782">
    <property type="component" value="Chromosome"/>
</dbReference>
<dbReference type="GO" id="GO:0016853">
    <property type="term" value="F:isomerase activity"/>
    <property type="evidence" value="ECO:0007669"/>
    <property type="project" value="UniProtKB-KW"/>
</dbReference>
<dbReference type="PANTHER" id="PTHR11941">
    <property type="entry name" value="ENOYL-COA HYDRATASE-RELATED"/>
    <property type="match status" value="1"/>
</dbReference>
<proteinExistence type="inferred from homology"/>
<evidence type="ECO:0000256" key="1">
    <source>
        <dbReference type="ARBA" id="ARBA00005254"/>
    </source>
</evidence>